<evidence type="ECO:0000313" key="2">
    <source>
        <dbReference type="EMBL" id="QOS16659.1"/>
    </source>
</evidence>
<name>A0A7M1VQ18_VIBPH</name>
<evidence type="ECO:0000256" key="1">
    <source>
        <dbReference type="RuleBase" id="RU367021"/>
    </source>
</evidence>
<dbReference type="InterPro" id="IPR001451">
    <property type="entry name" value="Hexapep"/>
</dbReference>
<accession>A0A7M1VQ18</accession>
<organism evidence="2">
    <name type="scientific">Vibrio parahaemolyticus</name>
    <dbReference type="NCBI Taxonomy" id="670"/>
    <lineage>
        <taxon>Bacteria</taxon>
        <taxon>Pseudomonadati</taxon>
        <taxon>Pseudomonadota</taxon>
        <taxon>Gammaproteobacteria</taxon>
        <taxon>Vibrionales</taxon>
        <taxon>Vibrionaceae</taxon>
        <taxon>Vibrio</taxon>
    </lineage>
</organism>
<dbReference type="Gene3D" id="2.160.10.10">
    <property type="entry name" value="Hexapeptide repeat proteins"/>
    <property type="match status" value="1"/>
</dbReference>
<dbReference type="AlphaFoldDB" id="A0A7M1VQ18"/>
<comment type="similarity">
    <text evidence="1">Belongs to the transferase hexapeptide repeat family.</text>
</comment>
<dbReference type="GO" id="GO:0008870">
    <property type="term" value="F:galactoside O-acetyltransferase activity"/>
    <property type="evidence" value="ECO:0007669"/>
    <property type="project" value="TreeGrafter"/>
</dbReference>
<dbReference type="EMBL" id="MT898057">
    <property type="protein sequence ID" value="QOS16659.1"/>
    <property type="molecule type" value="Genomic_DNA"/>
</dbReference>
<dbReference type="EC" id="2.3.1.-" evidence="1"/>
<gene>
    <name evidence="2" type="primary">oatWY</name>
    <name evidence="2" type="ORF">VP240_00037</name>
</gene>
<dbReference type="SUPFAM" id="SSF51161">
    <property type="entry name" value="Trimeric LpxA-like enzymes"/>
    <property type="match status" value="1"/>
</dbReference>
<sequence length="225" mass="25126">MRFLVAMMNEYKGLLIEDNGVNNIIEIDEGCVFEKSRLIINGNDNVIFIGKSNIYHLLVINLKGNNKKINIERSSKNIRNLKISSIRGNNQSVAIGKNFSCGGIEIQMNDGNESCIIGDDCLFSWGIKLRTSDGHSVIDLETNRATNLPKDVTIGDRVWVGEDAYFNKGSVVGNDCVVGSRTIVTKSFTTNNIVLAGYPAKIVKKNIKWDRRMPYEYNENVARTS</sequence>
<dbReference type="InterPro" id="IPR039369">
    <property type="entry name" value="LacA-like"/>
</dbReference>
<keyword evidence="1 2" id="KW-0808">Transferase</keyword>
<reference evidence="2" key="1">
    <citation type="submission" date="2020-08" db="EMBL/GenBank/DDBJ databases">
        <title>Genetic structure, function and evolution of capsule biosynthesis loci in Vibrio parahaemolyticus.</title>
        <authorList>
            <person name="Li L."/>
            <person name="Bian S."/>
        </authorList>
    </citation>
    <scope>NUCLEOTIDE SEQUENCE</scope>
    <source>
        <strain evidence="2">VP240</strain>
    </source>
</reference>
<dbReference type="PANTHER" id="PTHR43017:SF1">
    <property type="entry name" value="ACETYLTRANSFERASE YJL218W-RELATED"/>
    <property type="match status" value="1"/>
</dbReference>
<protein>
    <recommendedName>
        <fullName evidence="1">Acetyltransferase</fullName>
        <ecNumber evidence="1">2.3.1.-</ecNumber>
    </recommendedName>
</protein>
<keyword evidence="1 2" id="KW-0012">Acyltransferase</keyword>
<proteinExistence type="inferred from homology"/>
<dbReference type="PANTHER" id="PTHR43017">
    <property type="entry name" value="GALACTOSIDE O-ACETYLTRANSFERASE"/>
    <property type="match status" value="1"/>
</dbReference>
<dbReference type="InterPro" id="IPR011004">
    <property type="entry name" value="Trimer_LpxA-like_sf"/>
</dbReference>
<dbReference type="Pfam" id="PF00132">
    <property type="entry name" value="Hexapep"/>
    <property type="match status" value="1"/>
</dbReference>